<keyword evidence="2" id="KW-1185">Reference proteome</keyword>
<reference evidence="3" key="1">
    <citation type="submission" date="2017-02" db="UniProtKB">
        <authorList>
            <consortium name="WormBaseParasite"/>
        </authorList>
    </citation>
    <scope>IDENTIFICATION</scope>
</reference>
<evidence type="ECO:0000313" key="1">
    <source>
        <dbReference type="EMBL" id="VDO05883.1"/>
    </source>
</evidence>
<reference evidence="1 2" key="2">
    <citation type="submission" date="2018-11" db="EMBL/GenBank/DDBJ databases">
        <authorList>
            <consortium name="Pathogen Informatics"/>
        </authorList>
    </citation>
    <scope>NUCLEOTIDE SEQUENCE [LARGE SCALE GENOMIC DNA]</scope>
</reference>
<dbReference type="WBParaSite" id="HNAJ_0000940901-mRNA-1">
    <property type="protein sequence ID" value="HNAJ_0000940901-mRNA-1"/>
    <property type="gene ID" value="HNAJ_0000940901"/>
</dbReference>
<dbReference type="EMBL" id="UZAE01012600">
    <property type="protein sequence ID" value="VDO05883.1"/>
    <property type="molecule type" value="Genomic_DNA"/>
</dbReference>
<name>A0A0R3TPK3_RODNA</name>
<gene>
    <name evidence="1" type="ORF">HNAJ_LOCUS9404</name>
</gene>
<dbReference type="AlphaFoldDB" id="A0A0R3TPK3"/>
<proteinExistence type="predicted"/>
<protein>
    <submittedName>
        <fullName evidence="1 3">Uncharacterized protein</fullName>
    </submittedName>
</protein>
<accession>A0A0R3TPK3</accession>
<sequence>MLVNITKALWVLIQKFKVKMTLLRLRSTLVSTLAMRTGRSLEHSLRKVN</sequence>
<evidence type="ECO:0000313" key="2">
    <source>
        <dbReference type="Proteomes" id="UP000278807"/>
    </source>
</evidence>
<dbReference type="Proteomes" id="UP000278807">
    <property type="component" value="Unassembled WGS sequence"/>
</dbReference>
<organism evidence="3">
    <name type="scientific">Rodentolepis nana</name>
    <name type="common">Dwarf tapeworm</name>
    <name type="synonym">Hymenolepis nana</name>
    <dbReference type="NCBI Taxonomy" id="102285"/>
    <lineage>
        <taxon>Eukaryota</taxon>
        <taxon>Metazoa</taxon>
        <taxon>Spiralia</taxon>
        <taxon>Lophotrochozoa</taxon>
        <taxon>Platyhelminthes</taxon>
        <taxon>Cestoda</taxon>
        <taxon>Eucestoda</taxon>
        <taxon>Cyclophyllidea</taxon>
        <taxon>Hymenolepididae</taxon>
        <taxon>Rodentolepis</taxon>
    </lineage>
</organism>
<evidence type="ECO:0000313" key="3">
    <source>
        <dbReference type="WBParaSite" id="HNAJ_0000940901-mRNA-1"/>
    </source>
</evidence>